<proteinExistence type="predicted"/>
<feature type="transmembrane region" description="Helical" evidence="1">
    <location>
        <begin position="76"/>
        <end position="99"/>
    </location>
</feature>
<keyword evidence="1" id="KW-0472">Membrane</keyword>
<protein>
    <submittedName>
        <fullName evidence="2">Uncharacterized protein</fullName>
    </submittedName>
</protein>
<sequence length="171" mass="18847">MRSLKLSAIILMLWPYLGIALLYLPGDTAGTVLFLMYIPLTLAVYGMNIACACCWKGEAERLAFWDLLIKLAHIPFHLTLFLVGLLFLLAMVVPALIFVSPIVAMIFAVICWLLMLTTSSYGLNAVVRGKREGTLSGRAAAVLGILHLFFVADVIGAVILLIRLRKRKKLS</sequence>
<evidence type="ECO:0000313" key="2">
    <source>
        <dbReference type="EMBL" id="HIY61710.1"/>
    </source>
</evidence>
<reference evidence="2" key="1">
    <citation type="journal article" date="2021" name="PeerJ">
        <title>Extensive microbial diversity within the chicken gut microbiome revealed by metagenomics and culture.</title>
        <authorList>
            <person name="Gilroy R."/>
            <person name="Ravi A."/>
            <person name="Getino M."/>
            <person name="Pursley I."/>
            <person name="Horton D.L."/>
            <person name="Alikhan N.F."/>
            <person name="Baker D."/>
            <person name="Gharbi K."/>
            <person name="Hall N."/>
            <person name="Watson M."/>
            <person name="Adriaenssens E.M."/>
            <person name="Foster-Nyarko E."/>
            <person name="Jarju S."/>
            <person name="Secka A."/>
            <person name="Antonio M."/>
            <person name="Oren A."/>
            <person name="Chaudhuri R.R."/>
            <person name="La Ragione R."/>
            <person name="Hildebrand F."/>
            <person name="Pallen M.J."/>
        </authorList>
    </citation>
    <scope>NUCLEOTIDE SEQUENCE</scope>
    <source>
        <strain evidence="2">ChiSxjej3B15-24422</strain>
    </source>
</reference>
<keyword evidence="1" id="KW-0812">Transmembrane</keyword>
<accession>A0A9D1YRJ7</accession>
<feature type="transmembrane region" description="Helical" evidence="1">
    <location>
        <begin position="139"/>
        <end position="162"/>
    </location>
</feature>
<evidence type="ECO:0000256" key="1">
    <source>
        <dbReference type="SAM" id="Phobius"/>
    </source>
</evidence>
<feature type="transmembrane region" description="Helical" evidence="1">
    <location>
        <begin position="105"/>
        <end position="127"/>
    </location>
</feature>
<organism evidence="2 3">
    <name type="scientific">Candidatus Eisenbergiella pullistercoris</name>
    <dbReference type="NCBI Taxonomy" id="2838555"/>
    <lineage>
        <taxon>Bacteria</taxon>
        <taxon>Bacillati</taxon>
        <taxon>Bacillota</taxon>
        <taxon>Clostridia</taxon>
        <taxon>Lachnospirales</taxon>
        <taxon>Lachnospiraceae</taxon>
        <taxon>Eisenbergiella</taxon>
    </lineage>
</organism>
<comment type="caution">
    <text evidence="2">The sequence shown here is derived from an EMBL/GenBank/DDBJ whole genome shotgun (WGS) entry which is preliminary data.</text>
</comment>
<reference evidence="2" key="2">
    <citation type="submission" date="2021-04" db="EMBL/GenBank/DDBJ databases">
        <authorList>
            <person name="Gilroy R."/>
        </authorList>
    </citation>
    <scope>NUCLEOTIDE SEQUENCE</scope>
    <source>
        <strain evidence="2">ChiSxjej3B15-24422</strain>
    </source>
</reference>
<name>A0A9D1YRJ7_9FIRM</name>
<dbReference type="AlphaFoldDB" id="A0A9D1YRJ7"/>
<dbReference type="InterPro" id="IPR046594">
    <property type="entry name" value="DUF6652"/>
</dbReference>
<keyword evidence="1" id="KW-1133">Transmembrane helix</keyword>
<dbReference type="Pfam" id="PF20357">
    <property type="entry name" value="DUF6652"/>
    <property type="match status" value="1"/>
</dbReference>
<evidence type="ECO:0000313" key="3">
    <source>
        <dbReference type="Proteomes" id="UP000824007"/>
    </source>
</evidence>
<dbReference type="Proteomes" id="UP000824007">
    <property type="component" value="Unassembled WGS sequence"/>
</dbReference>
<dbReference type="EMBL" id="DXDD01000168">
    <property type="protein sequence ID" value="HIY61710.1"/>
    <property type="molecule type" value="Genomic_DNA"/>
</dbReference>
<feature type="transmembrane region" description="Helical" evidence="1">
    <location>
        <begin position="32"/>
        <end position="55"/>
    </location>
</feature>
<gene>
    <name evidence="2" type="ORF">H9831_13715</name>
</gene>
<feature type="transmembrane region" description="Helical" evidence="1">
    <location>
        <begin position="7"/>
        <end position="26"/>
    </location>
</feature>